<dbReference type="SUPFAM" id="SSF53335">
    <property type="entry name" value="S-adenosyl-L-methionine-dependent methyltransferases"/>
    <property type="match status" value="1"/>
</dbReference>
<evidence type="ECO:0000256" key="3">
    <source>
        <dbReference type="ARBA" id="ARBA00022853"/>
    </source>
</evidence>
<dbReference type="EC" id="2.1.1.360" evidence="1"/>
<dbReference type="GO" id="GO:0051726">
    <property type="term" value="P:regulation of cell cycle"/>
    <property type="evidence" value="ECO:0007669"/>
    <property type="project" value="InterPro"/>
</dbReference>
<dbReference type="PANTHER" id="PTHR21451">
    <property type="entry name" value="HISTONE H3 METHYLTRANSFERASE"/>
    <property type="match status" value="1"/>
</dbReference>
<evidence type="ECO:0000256" key="4">
    <source>
        <dbReference type="ARBA" id="ARBA00029821"/>
    </source>
</evidence>
<dbReference type="OMA" id="AWLQFGH"/>
<dbReference type="GO" id="GO:0140956">
    <property type="term" value="F:histone H3K79 trimethyltransferase activity"/>
    <property type="evidence" value="ECO:0007669"/>
    <property type="project" value="UniProtKB-EC"/>
</dbReference>
<evidence type="ECO:0000259" key="6">
    <source>
        <dbReference type="Pfam" id="PF08123"/>
    </source>
</evidence>
<dbReference type="RefSeq" id="XP_002778129.1">
    <property type="nucleotide sequence ID" value="XM_002778083.1"/>
</dbReference>
<keyword evidence="3" id="KW-0156">Chromatin regulator</keyword>
<dbReference type="EMBL" id="GG677981">
    <property type="protein sequence ID" value="EER09924.1"/>
    <property type="molecule type" value="Genomic_DNA"/>
</dbReference>
<comment type="catalytic activity">
    <reaction evidence="5">
        <text>L-lysyl(79)-[histone H3] + 3 S-adenosyl-L-methionine = N(6),N(6),N(6)-trimethyl-L-lysyl(79)-[histone H3] + 3 S-adenosyl-L-homocysteine + 3 H(+)</text>
        <dbReference type="Rhea" id="RHEA:60328"/>
        <dbReference type="Rhea" id="RHEA-COMP:15549"/>
        <dbReference type="Rhea" id="RHEA-COMP:15552"/>
        <dbReference type="ChEBI" id="CHEBI:15378"/>
        <dbReference type="ChEBI" id="CHEBI:29969"/>
        <dbReference type="ChEBI" id="CHEBI:57856"/>
        <dbReference type="ChEBI" id="CHEBI:59789"/>
        <dbReference type="ChEBI" id="CHEBI:61961"/>
        <dbReference type="EC" id="2.1.1.360"/>
    </reaction>
</comment>
<evidence type="ECO:0000256" key="1">
    <source>
        <dbReference type="ARBA" id="ARBA00012190"/>
    </source>
</evidence>
<dbReference type="GeneID" id="9038033"/>
<gene>
    <name evidence="7" type="ORF">Pmar_PMAR018568</name>
</gene>
<dbReference type="Gene3D" id="3.40.50.150">
    <property type="entry name" value="Vaccinia Virus protein VP39"/>
    <property type="match status" value="1"/>
</dbReference>
<name>C5L066_PERM5</name>
<evidence type="ECO:0000313" key="8">
    <source>
        <dbReference type="Proteomes" id="UP000007800"/>
    </source>
</evidence>
<dbReference type="InterPro" id="IPR029063">
    <property type="entry name" value="SAM-dependent_MTases_sf"/>
</dbReference>
<dbReference type="InterPro" id="IPR030445">
    <property type="entry name" value="H3-K79_meTrfase"/>
</dbReference>
<reference evidence="7 8" key="1">
    <citation type="submission" date="2008-07" db="EMBL/GenBank/DDBJ databases">
        <authorList>
            <person name="El-Sayed N."/>
            <person name="Caler E."/>
            <person name="Inman J."/>
            <person name="Amedeo P."/>
            <person name="Hass B."/>
            <person name="Wortman J."/>
        </authorList>
    </citation>
    <scope>NUCLEOTIDE SEQUENCE [LARGE SCALE GENOMIC DNA]</scope>
    <source>
        <strain evidence="8">ATCC 50983 / TXsc</strain>
    </source>
</reference>
<evidence type="ECO:0000256" key="5">
    <source>
        <dbReference type="ARBA" id="ARBA00047770"/>
    </source>
</evidence>
<evidence type="ECO:0000256" key="2">
    <source>
        <dbReference type="ARBA" id="ARBA00020987"/>
    </source>
</evidence>
<dbReference type="Pfam" id="PF08123">
    <property type="entry name" value="DOT1"/>
    <property type="match status" value="1"/>
</dbReference>
<protein>
    <recommendedName>
        <fullName evidence="2">Histone-lysine N-methyltransferase, H3 lysine-79 specific</fullName>
        <ecNumber evidence="1">2.1.1.360</ecNumber>
    </recommendedName>
    <alternativeName>
        <fullName evidence="4">Histone H3-K79 methyltransferase</fullName>
    </alternativeName>
</protein>
<evidence type="ECO:0000313" key="7">
    <source>
        <dbReference type="EMBL" id="EER09924.1"/>
    </source>
</evidence>
<dbReference type="InParanoid" id="C5L066"/>
<keyword evidence="8" id="KW-1185">Reference proteome</keyword>
<dbReference type="InterPro" id="IPR025789">
    <property type="entry name" value="DOT1_dom"/>
</dbReference>
<proteinExistence type="predicted"/>
<dbReference type="AlphaFoldDB" id="C5L066"/>
<organism evidence="8">
    <name type="scientific">Perkinsus marinus (strain ATCC 50983 / TXsc)</name>
    <dbReference type="NCBI Taxonomy" id="423536"/>
    <lineage>
        <taxon>Eukaryota</taxon>
        <taxon>Sar</taxon>
        <taxon>Alveolata</taxon>
        <taxon>Perkinsozoa</taxon>
        <taxon>Perkinsea</taxon>
        <taxon>Perkinsida</taxon>
        <taxon>Perkinsidae</taxon>
        <taxon>Perkinsus</taxon>
    </lineage>
</organism>
<feature type="domain" description="DOT1" evidence="6">
    <location>
        <begin position="89"/>
        <end position="233"/>
    </location>
</feature>
<dbReference type="Proteomes" id="UP000007800">
    <property type="component" value="Unassembled WGS sequence"/>
</dbReference>
<accession>C5L066</accession>
<dbReference type="OrthoDB" id="443402at2759"/>
<sequence>MRLRNGGAILSTFRLPTRGCGLLGAGLGHNPVVISTIRDKPIGPLEGIKEVERLLDEAYTKACGKDHRVFGEVQVGSREYDRLWRSQGFSPTYGEITPTGVAYLFGVMLPPRPVEHFVDLGSGMGKLCLQAWLQFGHQLSSITGVELSKVRHKRAVAAAMELVTTERIQGQWVPDSAQLDLVLGDMFKLPLHDKTFLYCANLTFSPEILSRLSRKILRESPSGTRVVSMRPLTGVPITEPQECKLAIRGIPEPPKVKPAMGAFYDEDDGPLVTAPPMPADPEFDDSIDPAWEGMTRSRRSFPRTRLLRRDIRNPRRSLCGLRRRRSVGQPLETDRKMLKLVDHLDLPMTWSNHTPLYVYGVVMAPL</sequence>